<sequence>MLLRHCAVAIMMAFASVALARPSPNVIGRLARDEDYDVGYKRSATETLVCKRDDDQSLSCLRKKSGDDADQSKTANN</sequence>
<keyword evidence="1" id="KW-0732">Signal</keyword>
<evidence type="ECO:0000256" key="1">
    <source>
        <dbReference type="SAM" id="SignalP"/>
    </source>
</evidence>
<keyword evidence="3" id="KW-1185">Reference proteome</keyword>
<dbReference type="AlphaFoldDB" id="A0AAN7CSE0"/>
<dbReference type="Proteomes" id="UP001303647">
    <property type="component" value="Unassembled WGS sequence"/>
</dbReference>
<reference evidence="2" key="2">
    <citation type="submission" date="2023-05" db="EMBL/GenBank/DDBJ databases">
        <authorList>
            <consortium name="Lawrence Berkeley National Laboratory"/>
            <person name="Steindorff A."/>
            <person name="Hensen N."/>
            <person name="Bonometti L."/>
            <person name="Westerberg I."/>
            <person name="Brannstrom I.O."/>
            <person name="Guillou S."/>
            <person name="Cros-Aarteil S."/>
            <person name="Calhoun S."/>
            <person name="Haridas S."/>
            <person name="Kuo A."/>
            <person name="Mondo S."/>
            <person name="Pangilinan J."/>
            <person name="Riley R."/>
            <person name="Labutti K."/>
            <person name="Andreopoulos B."/>
            <person name="Lipzen A."/>
            <person name="Chen C."/>
            <person name="Yanf M."/>
            <person name="Daum C."/>
            <person name="Ng V."/>
            <person name="Clum A."/>
            <person name="Ohm R."/>
            <person name="Martin F."/>
            <person name="Silar P."/>
            <person name="Natvig D."/>
            <person name="Lalanne C."/>
            <person name="Gautier V."/>
            <person name="Ament-Velasquez S.L."/>
            <person name="Kruys A."/>
            <person name="Hutchinson M.I."/>
            <person name="Powell A.J."/>
            <person name="Barry K."/>
            <person name="Miller A.N."/>
            <person name="Grigoriev I.V."/>
            <person name="Debuchy R."/>
            <person name="Gladieux P."/>
            <person name="Thoren M.H."/>
            <person name="Johannesson H."/>
        </authorList>
    </citation>
    <scope>NUCLEOTIDE SEQUENCE</scope>
    <source>
        <strain evidence="2">CBS 359.72</strain>
    </source>
</reference>
<name>A0AAN7CSE0_9PEZI</name>
<evidence type="ECO:0000313" key="2">
    <source>
        <dbReference type="EMBL" id="KAK4247439.1"/>
    </source>
</evidence>
<comment type="caution">
    <text evidence="2">The sequence shown here is derived from an EMBL/GenBank/DDBJ whole genome shotgun (WGS) entry which is preliminary data.</text>
</comment>
<feature type="signal peptide" evidence="1">
    <location>
        <begin position="1"/>
        <end position="20"/>
    </location>
</feature>
<evidence type="ECO:0000313" key="3">
    <source>
        <dbReference type="Proteomes" id="UP001303647"/>
    </source>
</evidence>
<organism evidence="2 3">
    <name type="scientific">Corynascus novoguineensis</name>
    <dbReference type="NCBI Taxonomy" id="1126955"/>
    <lineage>
        <taxon>Eukaryota</taxon>
        <taxon>Fungi</taxon>
        <taxon>Dikarya</taxon>
        <taxon>Ascomycota</taxon>
        <taxon>Pezizomycotina</taxon>
        <taxon>Sordariomycetes</taxon>
        <taxon>Sordariomycetidae</taxon>
        <taxon>Sordariales</taxon>
        <taxon>Chaetomiaceae</taxon>
        <taxon>Corynascus</taxon>
    </lineage>
</organism>
<reference evidence="2" key="1">
    <citation type="journal article" date="2023" name="Mol. Phylogenet. Evol.">
        <title>Genome-scale phylogeny and comparative genomics of the fungal order Sordariales.</title>
        <authorList>
            <person name="Hensen N."/>
            <person name="Bonometti L."/>
            <person name="Westerberg I."/>
            <person name="Brannstrom I.O."/>
            <person name="Guillou S."/>
            <person name="Cros-Aarteil S."/>
            <person name="Calhoun S."/>
            <person name="Haridas S."/>
            <person name="Kuo A."/>
            <person name="Mondo S."/>
            <person name="Pangilinan J."/>
            <person name="Riley R."/>
            <person name="LaButti K."/>
            <person name="Andreopoulos B."/>
            <person name="Lipzen A."/>
            <person name="Chen C."/>
            <person name="Yan M."/>
            <person name="Daum C."/>
            <person name="Ng V."/>
            <person name="Clum A."/>
            <person name="Steindorff A."/>
            <person name="Ohm R.A."/>
            <person name="Martin F."/>
            <person name="Silar P."/>
            <person name="Natvig D.O."/>
            <person name="Lalanne C."/>
            <person name="Gautier V."/>
            <person name="Ament-Velasquez S.L."/>
            <person name="Kruys A."/>
            <person name="Hutchinson M.I."/>
            <person name="Powell A.J."/>
            <person name="Barry K."/>
            <person name="Miller A.N."/>
            <person name="Grigoriev I.V."/>
            <person name="Debuchy R."/>
            <person name="Gladieux P."/>
            <person name="Hiltunen Thoren M."/>
            <person name="Johannesson H."/>
        </authorList>
    </citation>
    <scope>NUCLEOTIDE SEQUENCE</scope>
    <source>
        <strain evidence="2">CBS 359.72</strain>
    </source>
</reference>
<accession>A0AAN7CSE0</accession>
<protein>
    <submittedName>
        <fullName evidence="2">Uncharacterized protein</fullName>
    </submittedName>
</protein>
<gene>
    <name evidence="2" type="ORF">C7999DRAFT_14513</name>
</gene>
<feature type="chain" id="PRO_5043016889" evidence="1">
    <location>
        <begin position="21"/>
        <end position="77"/>
    </location>
</feature>
<dbReference type="EMBL" id="MU857653">
    <property type="protein sequence ID" value="KAK4247439.1"/>
    <property type="molecule type" value="Genomic_DNA"/>
</dbReference>
<proteinExistence type="predicted"/>